<evidence type="ECO:0000259" key="7">
    <source>
        <dbReference type="Pfam" id="PF06271"/>
    </source>
</evidence>
<dbReference type="GO" id="GO:0016020">
    <property type="term" value="C:membrane"/>
    <property type="evidence" value="ECO:0007669"/>
    <property type="project" value="UniProtKB-SubCell"/>
</dbReference>
<accession>A0A849BIZ2</accession>
<evidence type="ECO:0000256" key="4">
    <source>
        <dbReference type="ARBA" id="ARBA00023136"/>
    </source>
</evidence>
<protein>
    <submittedName>
        <fullName evidence="8">RDD family protein</fullName>
    </submittedName>
</protein>
<dbReference type="EMBL" id="JABEMA010000106">
    <property type="protein sequence ID" value="NNH23179.1"/>
    <property type="molecule type" value="Genomic_DNA"/>
</dbReference>
<name>A0A849BIZ2_9ACTN</name>
<keyword evidence="3 6" id="KW-1133">Transmembrane helix</keyword>
<feature type="transmembrane region" description="Helical" evidence="6">
    <location>
        <begin position="61"/>
        <end position="80"/>
    </location>
</feature>
<dbReference type="InterPro" id="IPR010432">
    <property type="entry name" value="RDD"/>
</dbReference>
<feature type="transmembrane region" description="Helical" evidence="6">
    <location>
        <begin position="28"/>
        <end position="49"/>
    </location>
</feature>
<keyword evidence="2 6" id="KW-0812">Transmembrane</keyword>
<comment type="caution">
    <text evidence="8">The sequence shown here is derived from an EMBL/GenBank/DDBJ whole genome shotgun (WGS) entry which is preliminary data.</text>
</comment>
<evidence type="ECO:0000256" key="6">
    <source>
        <dbReference type="SAM" id="Phobius"/>
    </source>
</evidence>
<evidence type="ECO:0000256" key="3">
    <source>
        <dbReference type="ARBA" id="ARBA00022989"/>
    </source>
</evidence>
<comment type="subcellular location">
    <subcellularLocation>
        <location evidence="1">Membrane</location>
        <topology evidence="1">Multi-pass membrane protein</topology>
    </subcellularLocation>
</comment>
<organism evidence="8 9">
    <name type="scientific">Pseudokineococcus marinus</name>
    <dbReference type="NCBI Taxonomy" id="351215"/>
    <lineage>
        <taxon>Bacteria</taxon>
        <taxon>Bacillati</taxon>
        <taxon>Actinomycetota</taxon>
        <taxon>Actinomycetes</taxon>
        <taxon>Kineosporiales</taxon>
        <taxon>Kineosporiaceae</taxon>
        <taxon>Pseudokineococcus</taxon>
    </lineage>
</organism>
<evidence type="ECO:0000313" key="9">
    <source>
        <dbReference type="Proteomes" id="UP000555552"/>
    </source>
</evidence>
<dbReference type="PANTHER" id="PTHR38480">
    <property type="entry name" value="SLR0254 PROTEIN"/>
    <property type="match status" value="1"/>
</dbReference>
<feature type="domain" description="RDD" evidence="7">
    <location>
        <begin position="22"/>
        <end position="149"/>
    </location>
</feature>
<dbReference type="Proteomes" id="UP000555552">
    <property type="component" value="Unassembled WGS sequence"/>
</dbReference>
<proteinExistence type="predicted"/>
<evidence type="ECO:0000256" key="5">
    <source>
        <dbReference type="SAM" id="MobiDB-lite"/>
    </source>
</evidence>
<dbReference type="AlphaFoldDB" id="A0A849BIZ2"/>
<feature type="region of interest" description="Disordered" evidence="5">
    <location>
        <begin position="249"/>
        <end position="270"/>
    </location>
</feature>
<evidence type="ECO:0000256" key="1">
    <source>
        <dbReference type="ARBA" id="ARBA00004141"/>
    </source>
</evidence>
<gene>
    <name evidence="8" type="ORF">HLB09_08760</name>
</gene>
<dbReference type="Pfam" id="PF06271">
    <property type="entry name" value="RDD"/>
    <property type="match status" value="1"/>
</dbReference>
<keyword evidence="4 6" id="KW-0472">Membrane</keyword>
<keyword evidence="9" id="KW-1185">Reference proteome</keyword>
<evidence type="ECO:0000256" key="2">
    <source>
        <dbReference type="ARBA" id="ARBA00022692"/>
    </source>
</evidence>
<evidence type="ECO:0000313" key="8">
    <source>
        <dbReference type="EMBL" id="NNH23179.1"/>
    </source>
</evidence>
<reference evidence="8 9" key="1">
    <citation type="submission" date="2020-05" db="EMBL/GenBank/DDBJ databases">
        <title>MicrobeNet Type strains.</title>
        <authorList>
            <person name="Nicholson A.C."/>
        </authorList>
    </citation>
    <scope>NUCLEOTIDE SEQUENCE [LARGE SCALE GENOMIC DNA]</scope>
    <source>
        <strain evidence="8 9">JCM 14547</strain>
    </source>
</reference>
<dbReference type="PANTHER" id="PTHR38480:SF1">
    <property type="entry name" value="SLR0254 PROTEIN"/>
    <property type="match status" value="1"/>
</dbReference>
<sequence length="270" mass="28773">MAHALGTGVVTGDAVVLELPRASAVLRIASGLLDALVVLVVGLVVLVVALPRLGGANTSSVATVVSVLLVLLVVGIPTAVETLTRGRSLGRLVMGTRVVRDDGGPVRFRHAVVRALTGVGELWLLTGAPALITALANRRGKRIGDLLAGTVVVRERAARQEVREVLMPPELARWASTADVGALPAGLALACRQLLARSHRLNPTSREQLGAQLRADVVARVFPPPPPSASPERVLAAVLAERRRRDLERLRAQEERRRQDADELQRLPFS</sequence>